<evidence type="ECO:0000313" key="2">
    <source>
        <dbReference type="Proteomes" id="UP000319004"/>
    </source>
</evidence>
<dbReference type="Proteomes" id="UP000319004">
    <property type="component" value="Chromosome"/>
</dbReference>
<dbReference type="AlphaFoldDB" id="A0A518HNT1"/>
<name>A0A518HNT1_9BACT</name>
<organism evidence="1 2">
    <name type="scientific">Stieleria neptunia</name>
    <dbReference type="NCBI Taxonomy" id="2527979"/>
    <lineage>
        <taxon>Bacteria</taxon>
        <taxon>Pseudomonadati</taxon>
        <taxon>Planctomycetota</taxon>
        <taxon>Planctomycetia</taxon>
        <taxon>Pirellulales</taxon>
        <taxon>Pirellulaceae</taxon>
        <taxon>Stieleria</taxon>
    </lineage>
</organism>
<keyword evidence="2" id="KW-1185">Reference proteome</keyword>
<dbReference type="EMBL" id="CP037423">
    <property type="protein sequence ID" value="QDV42489.1"/>
    <property type="molecule type" value="Genomic_DNA"/>
</dbReference>
<dbReference type="KEGG" id="snep:Enr13x_23370"/>
<reference evidence="1 2" key="1">
    <citation type="submission" date="2019-03" db="EMBL/GenBank/DDBJ databases">
        <title>Deep-cultivation of Planctomycetes and their phenomic and genomic characterization uncovers novel biology.</title>
        <authorList>
            <person name="Wiegand S."/>
            <person name="Jogler M."/>
            <person name="Boedeker C."/>
            <person name="Pinto D."/>
            <person name="Vollmers J."/>
            <person name="Rivas-Marin E."/>
            <person name="Kohn T."/>
            <person name="Peeters S.H."/>
            <person name="Heuer A."/>
            <person name="Rast P."/>
            <person name="Oberbeckmann S."/>
            <person name="Bunk B."/>
            <person name="Jeske O."/>
            <person name="Meyerdierks A."/>
            <person name="Storesund J.E."/>
            <person name="Kallscheuer N."/>
            <person name="Luecker S."/>
            <person name="Lage O.M."/>
            <person name="Pohl T."/>
            <person name="Merkel B.J."/>
            <person name="Hornburger P."/>
            <person name="Mueller R.-W."/>
            <person name="Bruemmer F."/>
            <person name="Labrenz M."/>
            <person name="Spormann A.M."/>
            <person name="Op den Camp H."/>
            <person name="Overmann J."/>
            <person name="Amann R."/>
            <person name="Jetten M.S.M."/>
            <person name="Mascher T."/>
            <person name="Medema M.H."/>
            <person name="Devos D.P."/>
            <person name="Kaster A.-K."/>
            <person name="Ovreas L."/>
            <person name="Rohde M."/>
            <person name="Galperin M.Y."/>
            <person name="Jogler C."/>
        </authorList>
    </citation>
    <scope>NUCLEOTIDE SEQUENCE [LARGE SCALE GENOMIC DNA]</scope>
    <source>
        <strain evidence="1 2">Enr13</strain>
    </source>
</reference>
<proteinExistence type="predicted"/>
<accession>A0A518HNT1</accession>
<sequence length="73" mass="8302">MSVLRWLAPVHDTTPAAAWRDQAISLAFGVHMLTQFPREKVTELAAFMNSLTVHRICTPVRNHFPGWPDSFLL</sequence>
<protein>
    <submittedName>
        <fullName evidence="1">Uncharacterized protein</fullName>
    </submittedName>
</protein>
<gene>
    <name evidence="1" type="ORF">Enr13x_23370</name>
</gene>
<evidence type="ECO:0000313" key="1">
    <source>
        <dbReference type="EMBL" id="QDV42489.1"/>
    </source>
</evidence>